<feature type="domain" description="Serine aminopeptidase S33" evidence="2">
    <location>
        <begin position="71"/>
        <end position="184"/>
    </location>
</feature>
<dbReference type="OrthoDB" id="9798884at2"/>
<name>A0A437J757_9SPHN</name>
<protein>
    <submittedName>
        <fullName evidence="3">Alpha/beta fold hydrolase</fullName>
    </submittedName>
</protein>
<accession>A0A437J757</accession>
<evidence type="ECO:0000259" key="2">
    <source>
        <dbReference type="Pfam" id="PF12146"/>
    </source>
</evidence>
<evidence type="ECO:0000313" key="4">
    <source>
        <dbReference type="Proteomes" id="UP000282977"/>
    </source>
</evidence>
<dbReference type="InterPro" id="IPR022742">
    <property type="entry name" value="Hydrolase_4"/>
</dbReference>
<dbReference type="Gene3D" id="3.40.50.1820">
    <property type="entry name" value="alpha/beta hydrolase"/>
    <property type="match status" value="1"/>
</dbReference>
<sequence length="287" mass="29798">MPPRVLALPVLAALLAATTGCGIARDALYAPRSAPIAIADWTSSPPQTRTVATADGLSLQGFFWPGAPGDRDIFVFFHGRGAHQGIGAKYAQYLRDRGDAVLVASYRGFGGNPGHPSRDGLLRDAAAFMAEARGLAGPGARLWLVGHSLGAAVALQAACVDNRIAGVITIGAFADIREAAPSLARPFLPDRWDNRAAVRCVRAPVVILHGAQDDVVPPASAAALLTNSGGPATAIRVVDWAHKPVMQTLGPWAAQAIETLAQGPATPLPPLPPQWQIQGVHDGGARP</sequence>
<keyword evidence="3" id="KW-0378">Hydrolase</keyword>
<keyword evidence="4" id="KW-1185">Reference proteome</keyword>
<gene>
    <name evidence="3" type="ORF">ENE74_11245</name>
</gene>
<comment type="caution">
    <text evidence="3">The sequence shown here is derived from an EMBL/GenBank/DDBJ whole genome shotgun (WGS) entry which is preliminary data.</text>
</comment>
<dbReference type="EMBL" id="RZUL01000003">
    <property type="protein sequence ID" value="RVT41018.1"/>
    <property type="molecule type" value="Genomic_DNA"/>
</dbReference>
<evidence type="ECO:0000313" key="3">
    <source>
        <dbReference type="EMBL" id="RVT41018.1"/>
    </source>
</evidence>
<organism evidence="3 4">
    <name type="scientific">Sphingobium algorifonticola</name>
    <dbReference type="NCBI Taxonomy" id="2008318"/>
    <lineage>
        <taxon>Bacteria</taxon>
        <taxon>Pseudomonadati</taxon>
        <taxon>Pseudomonadota</taxon>
        <taxon>Alphaproteobacteria</taxon>
        <taxon>Sphingomonadales</taxon>
        <taxon>Sphingomonadaceae</taxon>
        <taxon>Sphingobium</taxon>
    </lineage>
</organism>
<dbReference type="AlphaFoldDB" id="A0A437J757"/>
<dbReference type="Proteomes" id="UP000282977">
    <property type="component" value="Unassembled WGS sequence"/>
</dbReference>
<proteinExistence type="predicted"/>
<reference evidence="3 4" key="1">
    <citation type="submission" date="2019-01" db="EMBL/GenBank/DDBJ databases">
        <authorList>
            <person name="Chen W.-M."/>
        </authorList>
    </citation>
    <scope>NUCLEOTIDE SEQUENCE [LARGE SCALE GENOMIC DNA]</scope>
    <source>
        <strain evidence="3 4">TLA-22</strain>
    </source>
</reference>
<dbReference type="GO" id="GO:0016787">
    <property type="term" value="F:hydrolase activity"/>
    <property type="evidence" value="ECO:0007669"/>
    <property type="project" value="UniProtKB-KW"/>
</dbReference>
<dbReference type="PANTHER" id="PTHR12277:SF79">
    <property type="entry name" value="XAA-PRO DIPEPTIDYL-PEPTIDASE-RELATED"/>
    <property type="match status" value="1"/>
</dbReference>
<dbReference type="PANTHER" id="PTHR12277">
    <property type="entry name" value="ALPHA/BETA HYDROLASE DOMAIN-CONTAINING PROTEIN"/>
    <property type="match status" value="1"/>
</dbReference>
<dbReference type="SUPFAM" id="SSF53474">
    <property type="entry name" value="alpha/beta-Hydrolases"/>
    <property type="match status" value="1"/>
</dbReference>
<dbReference type="InterPro" id="IPR029058">
    <property type="entry name" value="AB_hydrolase_fold"/>
</dbReference>
<evidence type="ECO:0000256" key="1">
    <source>
        <dbReference type="SAM" id="MobiDB-lite"/>
    </source>
</evidence>
<dbReference type="Pfam" id="PF12146">
    <property type="entry name" value="Hydrolase_4"/>
    <property type="match status" value="1"/>
</dbReference>
<dbReference type="RefSeq" id="WP_127691014.1">
    <property type="nucleotide sequence ID" value="NZ_RZUL01000003.1"/>
</dbReference>
<feature type="region of interest" description="Disordered" evidence="1">
    <location>
        <begin position="263"/>
        <end position="287"/>
    </location>
</feature>
<dbReference type="PROSITE" id="PS51257">
    <property type="entry name" value="PROKAR_LIPOPROTEIN"/>
    <property type="match status" value="1"/>
</dbReference>